<dbReference type="GO" id="GO:0046872">
    <property type="term" value="F:metal ion binding"/>
    <property type="evidence" value="ECO:0007669"/>
    <property type="project" value="UniProtKB-KW"/>
</dbReference>
<dbReference type="STRING" id="2741.SAMN04489866_101171"/>
<accession>A0A1G6S148</accession>
<dbReference type="Gene3D" id="3.30.70.20">
    <property type="match status" value="1"/>
</dbReference>
<evidence type="ECO:0000313" key="7">
    <source>
        <dbReference type="Proteomes" id="UP000198995"/>
    </source>
</evidence>
<keyword evidence="1" id="KW-0004">4Fe-4S</keyword>
<organism evidence="6 7">
    <name type="scientific">Peptococcus niger</name>
    <dbReference type="NCBI Taxonomy" id="2741"/>
    <lineage>
        <taxon>Bacteria</taxon>
        <taxon>Bacillati</taxon>
        <taxon>Bacillota</taxon>
        <taxon>Clostridia</taxon>
        <taxon>Eubacteriales</taxon>
        <taxon>Peptococcaceae</taxon>
        <taxon>Peptococcus</taxon>
    </lineage>
</organism>
<evidence type="ECO:0000256" key="3">
    <source>
        <dbReference type="ARBA" id="ARBA00023004"/>
    </source>
</evidence>
<dbReference type="EMBL" id="FNAF01000001">
    <property type="protein sequence ID" value="SDD09915.1"/>
    <property type="molecule type" value="Genomic_DNA"/>
</dbReference>
<keyword evidence="4" id="KW-0411">Iron-sulfur</keyword>
<name>A0A1G6S148_PEPNI</name>
<dbReference type="InterPro" id="IPR050572">
    <property type="entry name" value="Fe-S_Ferredoxin"/>
</dbReference>
<evidence type="ECO:0000256" key="2">
    <source>
        <dbReference type="ARBA" id="ARBA00022723"/>
    </source>
</evidence>
<dbReference type="PANTHER" id="PTHR43687:SF1">
    <property type="entry name" value="FERREDOXIN III"/>
    <property type="match status" value="1"/>
</dbReference>
<gene>
    <name evidence="6" type="ORF">SAMN04489866_101171</name>
</gene>
<sequence length="346" mass="38663">MNVLGWGAQKLLGRITANADLCVRCRSPLATCSLCADICPEKGIVLTDKGPLVERCRACGRCVRDCPERVYTLDSFLLADYCRGKACPVIGCTHDVSGASVDGRISCFTQLEPEWLATVLQHVSQLILYVDQESCRPCVNSWSAEALIGRMEQLSLPYRERLTIVQNPGDLLGFQDPTSNRREFIAAGWQRLQKTGKAEWQLQTAHYFSAAEGRPISRRALLMRPYQKYPKASWQEELPYRRLRATACQFCGACAAICPREALRIDETEMGKALSYAPVLCSQCGLCQDVCPVSGLHWDAPLRIGDLANPSWDILLEVPLETCSVCGDGFYEWPAPENHCCRFCRR</sequence>
<dbReference type="InterPro" id="IPR017900">
    <property type="entry name" value="4Fe4S_Fe_S_CS"/>
</dbReference>
<dbReference type="SUPFAM" id="SSF54862">
    <property type="entry name" value="4Fe-4S ferredoxins"/>
    <property type="match status" value="2"/>
</dbReference>
<dbReference type="Proteomes" id="UP000198995">
    <property type="component" value="Unassembled WGS sequence"/>
</dbReference>
<evidence type="ECO:0000256" key="4">
    <source>
        <dbReference type="ARBA" id="ARBA00023014"/>
    </source>
</evidence>
<dbReference type="GO" id="GO:0051539">
    <property type="term" value="F:4 iron, 4 sulfur cluster binding"/>
    <property type="evidence" value="ECO:0007669"/>
    <property type="project" value="UniProtKB-KW"/>
</dbReference>
<evidence type="ECO:0000313" key="6">
    <source>
        <dbReference type="EMBL" id="SDD09915.1"/>
    </source>
</evidence>
<evidence type="ECO:0000259" key="5">
    <source>
        <dbReference type="PROSITE" id="PS51379"/>
    </source>
</evidence>
<protein>
    <submittedName>
        <fullName evidence="6">4Fe-4S dicluster domain-containing protein</fullName>
    </submittedName>
</protein>
<dbReference type="RefSeq" id="WP_091790864.1">
    <property type="nucleotide sequence ID" value="NZ_FNAF01000001.1"/>
</dbReference>
<reference evidence="6 7" key="1">
    <citation type="submission" date="2016-10" db="EMBL/GenBank/DDBJ databases">
        <authorList>
            <person name="de Groot N.N."/>
        </authorList>
    </citation>
    <scope>NUCLEOTIDE SEQUENCE [LARGE SCALE GENOMIC DNA]</scope>
    <source>
        <strain evidence="6 7">DSM 20475</strain>
    </source>
</reference>
<feature type="domain" description="4Fe-4S ferredoxin-type" evidence="5">
    <location>
        <begin position="239"/>
        <end position="268"/>
    </location>
</feature>
<dbReference type="PROSITE" id="PS00198">
    <property type="entry name" value="4FE4S_FER_1"/>
    <property type="match status" value="2"/>
</dbReference>
<keyword evidence="2" id="KW-0479">Metal-binding</keyword>
<feature type="domain" description="4Fe-4S ferredoxin-type" evidence="5">
    <location>
        <begin position="43"/>
        <end position="76"/>
    </location>
</feature>
<dbReference type="OrthoDB" id="9672at2"/>
<dbReference type="Pfam" id="PF12838">
    <property type="entry name" value="Fer4_7"/>
    <property type="match status" value="1"/>
</dbReference>
<evidence type="ECO:0000256" key="1">
    <source>
        <dbReference type="ARBA" id="ARBA00022485"/>
    </source>
</evidence>
<proteinExistence type="predicted"/>
<dbReference type="PANTHER" id="PTHR43687">
    <property type="entry name" value="ADENYLYLSULFATE REDUCTASE, BETA SUBUNIT"/>
    <property type="match status" value="1"/>
</dbReference>
<dbReference type="PROSITE" id="PS51379">
    <property type="entry name" value="4FE4S_FER_2"/>
    <property type="match status" value="3"/>
</dbReference>
<dbReference type="InterPro" id="IPR017896">
    <property type="entry name" value="4Fe4S_Fe-S-bd"/>
</dbReference>
<keyword evidence="3" id="KW-0408">Iron</keyword>
<keyword evidence="7" id="KW-1185">Reference proteome</keyword>
<dbReference type="AlphaFoldDB" id="A0A1G6S148"/>
<feature type="domain" description="4Fe-4S ferredoxin-type" evidence="5">
    <location>
        <begin position="272"/>
        <end position="301"/>
    </location>
</feature>